<evidence type="ECO:0000313" key="2">
    <source>
        <dbReference type="Proteomes" id="UP000265020"/>
    </source>
</evidence>
<reference evidence="1" key="1">
    <citation type="submission" date="2025-08" db="UniProtKB">
        <authorList>
            <consortium name="Ensembl"/>
        </authorList>
    </citation>
    <scope>IDENTIFICATION</scope>
</reference>
<dbReference type="AlphaFoldDB" id="A0A3Q2FYM8"/>
<dbReference type="GeneTree" id="ENSGT00520000055649"/>
<proteinExistence type="predicted"/>
<dbReference type="Proteomes" id="UP000265020">
    <property type="component" value="Unassembled WGS sequence"/>
</dbReference>
<protein>
    <submittedName>
        <fullName evidence="1">PAT1 homolog 2</fullName>
    </submittedName>
</protein>
<keyword evidence="2" id="KW-1185">Reference proteome</keyword>
<name>A0A3Q2FYM8_CYPVA</name>
<dbReference type="GO" id="GO:0003723">
    <property type="term" value="F:RNA binding"/>
    <property type="evidence" value="ECO:0007669"/>
    <property type="project" value="TreeGrafter"/>
</dbReference>
<sequence length="371" mass="41978">PENGGSWSDTENEAGMDSDLLQAMAEEDEEINIFNEETFGMGKTMKAFQAYVPLPCSRTSVCHVILNLCTFFFFFFWPNSYGDPVTQLHPQHKRLLSQKQHLFQRKSQGSDPYCNLMTTKEKEWIIRLQMIQLQMNFRLALLTRTRRSHLSSQRRTSQKLISSGLSVFHIEGSLGQVAVSTCYSPRRAISAVNELKDTRQQRLEILSKIEKVSMAFTSVILFYLLLNSVSLCWSSNGKLDSGTEFLPVLSVSKGKKLLARLLPFLKNDSAIKILHIIASNLPTVMSKDTEEFGLTLLYALLSHGEKLLSSGVPLEPSIGDFETWTDIIFQVAGQLSQCSLVEPLLLPSNLLTLFCRYLDKRTVHQLKSNLE</sequence>
<dbReference type="PANTHER" id="PTHR21551:SF3">
    <property type="entry name" value="PROTEIN PAT1 HOMOLOG 2"/>
    <property type="match status" value="1"/>
</dbReference>
<dbReference type="GO" id="GO:0000290">
    <property type="term" value="P:deadenylation-dependent decapping of nuclear-transcribed mRNA"/>
    <property type="evidence" value="ECO:0007669"/>
    <property type="project" value="InterPro"/>
</dbReference>
<dbReference type="PANTHER" id="PTHR21551">
    <property type="entry name" value="TOPOISOMERASE II-ASSOCIATED PROTEIN PAT1"/>
    <property type="match status" value="1"/>
</dbReference>
<dbReference type="InterPro" id="IPR039900">
    <property type="entry name" value="Pat1-like"/>
</dbReference>
<accession>A0A3Q2FYM8</accession>
<evidence type="ECO:0000313" key="1">
    <source>
        <dbReference type="Ensembl" id="ENSCVAP00000013575.1"/>
    </source>
</evidence>
<reference evidence="1" key="2">
    <citation type="submission" date="2025-09" db="UniProtKB">
        <authorList>
            <consortium name="Ensembl"/>
        </authorList>
    </citation>
    <scope>IDENTIFICATION</scope>
</reference>
<dbReference type="Ensembl" id="ENSCVAT00000021161.1">
    <property type="protein sequence ID" value="ENSCVAP00000013575.1"/>
    <property type="gene ID" value="ENSCVAG00000016203.1"/>
</dbReference>
<dbReference type="GO" id="GO:0033962">
    <property type="term" value="P:P-body assembly"/>
    <property type="evidence" value="ECO:0007669"/>
    <property type="project" value="TreeGrafter"/>
</dbReference>
<organism evidence="1 2">
    <name type="scientific">Cyprinodon variegatus</name>
    <name type="common">Sheepshead minnow</name>
    <dbReference type="NCBI Taxonomy" id="28743"/>
    <lineage>
        <taxon>Eukaryota</taxon>
        <taxon>Metazoa</taxon>
        <taxon>Chordata</taxon>
        <taxon>Craniata</taxon>
        <taxon>Vertebrata</taxon>
        <taxon>Euteleostomi</taxon>
        <taxon>Actinopterygii</taxon>
        <taxon>Neopterygii</taxon>
        <taxon>Teleostei</taxon>
        <taxon>Neoteleostei</taxon>
        <taxon>Acanthomorphata</taxon>
        <taxon>Ovalentaria</taxon>
        <taxon>Atherinomorphae</taxon>
        <taxon>Cyprinodontiformes</taxon>
        <taxon>Cyprinodontidae</taxon>
        <taxon>Cyprinodon</taxon>
    </lineage>
</organism>
<dbReference type="GO" id="GO:0000932">
    <property type="term" value="C:P-body"/>
    <property type="evidence" value="ECO:0007669"/>
    <property type="project" value="TreeGrafter"/>
</dbReference>